<evidence type="ECO:0000259" key="7">
    <source>
        <dbReference type="PROSITE" id="PS51039"/>
    </source>
</evidence>
<dbReference type="PROSITE" id="PS51039">
    <property type="entry name" value="ZF_AN1"/>
    <property type="match status" value="2"/>
</dbReference>
<feature type="compositionally biased region" description="Basic and acidic residues" evidence="6">
    <location>
        <begin position="220"/>
        <end position="230"/>
    </location>
</feature>
<proteinExistence type="predicted"/>
<dbReference type="PANTHER" id="PTHR14677:SF40">
    <property type="entry name" value="CDC48-ASSOCIATED UBIQUITIN-LIKE_ZINC FINGER PROTEIN 1"/>
    <property type="match status" value="1"/>
</dbReference>
<dbReference type="Pfam" id="PF25403">
    <property type="entry name" value="zf-C2H2_ZFAND2"/>
    <property type="match status" value="1"/>
</dbReference>
<evidence type="ECO:0000256" key="6">
    <source>
        <dbReference type="SAM" id="MobiDB-lite"/>
    </source>
</evidence>
<keyword evidence="1" id="KW-0479">Metal-binding</keyword>
<gene>
    <name evidence="8" type="ORF">SCHPADRAFT_901958</name>
</gene>
<sequence length="271" mass="28280">MSVGKQCSASTCQLVDFLPIKCDHCKEPFCSDHFKPESHKCSKWDSSQADRRALECFVCTKLIAIPPGADPNIRMDEHLSRECPGKPGVVKASTTPICGAPRCQKKLVAQAIECKDCKKKFCASHYHPASHKCTSAPVASGSQSVLSKMTSVKSAAALAALERVKNSKPMGSTSVKSTLFGKAKSAAATSASGASSESSSSAGPSTESKPSKPGNNPFSARDRLSLHDNSPDTPTDDATSDAALPEQCAPIPPVDAPTATPSASRPVVAHA</sequence>
<evidence type="ECO:0000256" key="3">
    <source>
        <dbReference type="ARBA" id="ARBA00022771"/>
    </source>
</evidence>
<dbReference type="STRING" id="27342.A0A0H2RVF8"/>
<organism evidence="8 9">
    <name type="scientific">Schizopora paradoxa</name>
    <dbReference type="NCBI Taxonomy" id="27342"/>
    <lineage>
        <taxon>Eukaryota</taxon>
        <taxon>Fungi</taxon>
        <taxon>Dikarya</taxon>
        <taxon>Basidiomycota</taxon>
        <taxon>Agaricomycotina</taxon>
        <taxon>Agaricomycetes</taxon>
        <taxon>Hymenochaetales</taxon>
        <taxon>Schizoporaceae</taxon>
        <taxon>Schizopora</taxon>
    </lineage>
</organism>
<accession>A0A0H2RVF8</accession>
<evidence type="ECO:0000256" key="2">
    <source>
        <dbReference type="ARBA" id="ARBA00022737"/>
    </source>
</evidence>
<dbReference type="InterPro" id="IPR000058">
    <property type="entry name" value="Znf_AN1"/>
</dbReference>
<dbReference type="InterPro" id="IPR035896">
    <property type="entry name" value="AN1-like_Znf"/>
</dbReference>
<evidence type="ECO:0000256" key="5">
    <source>
        <dbReference type="PROSITE-ProRule" id="PRU00449"/>
    </source>
</evidence>
<dbReference type="SMART" id="SM00154">
    <property type="entry name" value="ZnF_AN1"/>
    <property type="match status" value="2"/>
</dbReference>
<protein>
    <recommendedName>
        <fullName evidence="7">AN1-type domain-containing protein</fullName>
    </recommendedName>
</protein>
<feature type="domain" description="AN1-type" evidence="7">
    <location>
        <begin position="1"/>
        <end position="49"/>
    </location>
</feature>
<feature type="region of interest" description="Disordered" evidence="6">
    <location>
        <begin position="187"/>
        <end position="271"/>
    </location>
</feature>
<reference evidence="8 9" key="1">
    <citation type="submission" date="2015-04" db="EMBL/GenBank/DDBJ databases">
        <title>Complete genome sequence of Schizopora paradoxa KUC8140, a cosmopolitan wood degrader in East Asia.</title>
        <authorList>
            <consortium name="DOE Joint Genome Institute"/>
            <person name="Min B."/>
            <person name="Park H."/>
            <person name="Jang Y."/>
            <person name="Kim J.-J."/>
            <person name="Kim K.H."/>
            <person name="Pangilinan J."/>
            <person name="Lipzen A."/>
            <person name="Riley R."/>
            <person name="Grigoriev I.V."/>
            <person name="Spatafora J.W."/>
            <person name="Choi I.-G."/>
        </authorList>
    </citation>
    <scope>NUCLEOTIDE SEQUENCE [LARGE SCALE GENOMIC DNA]</scope>
    <source>
        <strain evidence="8 9">KUC8140</strain>
    </source>
</reference>
<dbReference type="SUPFAM" id="SSF118310">
    <property type="entry name" value="AN1-like Zinc finger"/>
    <property type="match status" value="2"/>
</dbReference>
<evidence type="ECO:0000256" key="1">
    <source>
        <dbReference type="ARBA" id="ARBA00022723"/>
    </source>
</evidence>
<dbReference type="GO" id="GO:0005737">
    <property type="term" value="C:cytoplasm"/>
    <property type="evidence" value="ECO:0007669"/>
    <property type="project" value="TreeGrafter"/>
</dbReference>
<dbReference type="AlphaFoldDB" id="A0A0H2RVF8"/>
<evidence type="ECO:0000313" key="9">
    <source>
        <dbReference type="Proteomes" id="UP000053477"/>
    </source>
</evidence>
<dbReference type="Gene3D" id="4.10.1110.10">
    <property type="entry name" value="AN1-like Zinc finger"/>
    <property type="match status" value="2"/>
</dbReference>
<dbReference type="GO" id="GO:0008270">
    <property type="term" value="F:zinc ion binding"/>
    <property type="evidence" value="ECO:0007669"/>
    <property type="project" value="UniProtKB-KW"/>
</dbReference>
<evidence type="ECO:0000313" key="8">
    <source>
        <dbReference type="EMBL" id="KLO16000.1"/>
    </source>
</evidence>
<keyword evidence="9" id="KW-1185">Reference proteome</keyword>
<dbReference type="Pfam" id="PF01428">
    <property type="entry name" value="zf-AN1"/>
    <property type="match status" value="2"/>
</dbReference>
<dbReference type="PANTHER" id="PTHR14677">
    <property type="entry name" value="ARSENITE INDUCUBLE RNA ASSOCIATED PROTEIN AIP-1-RELATED"/>
    <property type="match status" value="1"/>
</dbReference>
<feature type="compositionally biased region" description="Low complexity" evidence="6">
    <location>
        <begin position="187"/>
        <end position="208"/>
    </location>
</feature>
<dbReference type="InParanoid" id="A0A0H2RVF8"/>
<keyword evidence="2" id="KW-0677">Repeat</keyword>
<dbReference type="OrthoDB" id="431929at2759"/>
<name>A0A0H2RVF8_9AGAM</name>
<keyword evidence="4" id="KW-0862">Zinc</keyword>
<feature type="domain" description="AN1-type" evidence="7">
    <location>
        <begin position="92"/>
        <end position="141"/>
    </location>
</feature>
<dbReference type="Proteomes" id="UP000053477">
    <property type="component" value="Unassembled WGS sequence"/>
</dbReference>
<dbReference type="InterPro" id="IPR057357">
    <property type="entry name" value="Znf-C2H2_ZFAND2A/B"/>
</dbReference>
<dbReference type="EMBL" id="KQ085922">
    <property type="protein sequence ID" value="KLO16000.1"/>
    <property type="molecule type" value="Genomic_DNA"/>
</dbReference>
<evidence type="ECO:0000256" key="4">
    <source>
        <dbReference type="ARBA" id="ARBA00022833"/>
    </source>
</evidence>
<keyword evidence="3 5" id="KW-0863">Zinc-finger</keyword>